<proteinExistence type="predicted"/>
<feature type="domain" description="ARID" evidence="4">
    <location>
        <begin position="52"/>
        <end position="142"/>
    </location>
</feature>
<evidence type="ECO:0000256" key="2">
    <source>
        <dbReference type="SAM" id="MobiDB-lite"/>
    </source>
</evidence>
<name>A0ABD3B3Z6_9GENT</name>
<keyword evidence="1" id="KW-0238">DNA-binding</keyword>
<comment type="caution">
    <text evidence="5">The sequence shown here is derived from an EMBL/GenBank/DDBJ whole genome shotgun (WGS) entry which is preliminary data.</text>
</comment>
<feature type="compositionally biased region" description="Basic and acidic residues" evidence="2">
    <location>
        <begin position="14"/>
        <end position="56"/>
    </location>
</feature>
<evidence type="ECO:0000259" key="3">
    <source>
        <dbReference type="PROSITE" id="PS50118"/>
    </source>
</evidence>
<protein>
    <submittedName>
        <fullName evidence="5">Uncharacterized protein</fullName>
    </submittedName>
</protein>
<organism evidence="5 6">
    <name type="scientific">Cinchona calisaya</name>
    <dbReference type="NCBI Taxonomy" id="153742"/>
    <lineage>
        <taxon>Eukaryota</taxon>
        <taxon>Viridiplantae</taxon>
        <taxon>Streptophyta</taxon>
        <taxon>Embryophyta</taxon>
        <taxon>Tracheophyta</taxon>
        <taxon>Spermatophyta</taxon>
        <taxon>Magnoliopsida</taxon>
        <taxon>eudicotyledons</taxon>
        <taxon>Gunneridae</taxon>
        <taxon>Pentapetalae</taxon>
        <taxon>asterids</taxon>
        <taxon>lamiids</taxon>
        <taxon>Gentianales</taxon>
        <taxon>Rubiaceae</taxon>
        <taxon>Cinchonoideae</taxon>
        <taxon>Cinchoneae</taxon>
        <taxon>Cinchona</taxon>
    </lineage>
</organism>
<dbReference type="GO" id="GO:0005634">
    <property type="term" value="C:nucleus"/>
    <property type="evidence" value="ECO:0007669"/>
    <property type="project" value="UniProtKB-UniRule"/>
</dbReference>
<dbReference type="InterPro" id="IPR036910">
    <property type="entry name" value="HMG_box_dom_sf"/>
</dbReference>
<feature type="compositionally biased region" description="Basic residues" evidence="2">
    <location>
        <begin position="1"/>
        <end position="13"/>
    </location>
</feature>
<reference evidence="5 6" key="1">
    <citation type="submission" date="2024-11" db="EMBL/GenBank/DDBJ databases">
        <title>A near-complete genome assembly of Cinchona calisaya.</title>
        <authorList>
            <person name="Lian D.C."/>
            <person name="Zhao X.W."/>
            <person name="Wei L."/>
        </authorList>
    </citation>
    <scope>NUCLEOTIDE SEQUENCE [LARGE SCALE GENOMIC DNA]</scope>
    <source>
        <tissue evidence="5">Nenye</tissue>
    </source>
</reference>
<keyword evidence="6" id="KW-1185">Reference proteome</keyword>
<evidence type="ECO:0000313" key="6">
    <source>
        <dbReference type="Proteomes" id="UP001630127"/>
    </source>
</evidence>
<gene>
    <name evidence="5" type="ORF">ACH5RR_001648</name>
</gene>
<dbReference type="PROSITE" id="PS50118">
    <property type="entry name" value="HMG_BOX_2"/>
    <property type="match status" value="1"/>
</dbReference>
<evidence type="ECO:0000259" key="4">
    <source>
        <dbReference type="PROSITE" id="PS51011"/>
    </source>
</evidence>
<dbReference type="SMART" id="SM01014">
    <property type="entry name" value="ARID"/>
    <property type="match status" value="1"/>
</dbReference>
<dbReference type="AlphaFoldDB" id="A0ABD3B3Z6"/>
<evidence type="ECO:0000256" key="1">
    <source>
        <dbReference type="PROSITE-ProRule" id="PRU00267"/>
    </source>
</evidence>
<dbReference type="GO" id="GO:0003677">
    <property type="term" value="F:DNA binding"/>
    <property type="evidence" value="ECO:0007669"/>
    <property type="project" value="UniProtKB-UniRule"/>
</dbReference>
<dbReference type="Gene3D" id="1.10.30.10">
    <property type="entry name" value="High mobility group box domain"/>
    <property type="match status" value="1"/>
</dbReference>
<feature type="DNA-binding region" description="HMG box" evidence="1">
    <location>
        <begin position="223"/>
        <end position="292"/>
    </location>
</feature>
<dbReference type="Pfam" id="PF09011">
    <property type="entry name" value="HMG_box_2"/>
    <property type="match status" value="1"/>
</dbReference>
<dbReference type="Proteomes" id="UP001630127">
    <property type="component" value="Unassembled WGS sequence"/>
</dbReference>
<dbReference type="SUPFAM" id="SSF47095">
    <property type="entry name" value="HMG-box"/>
    <property type="match status" value="1"/>
</dbReference>
<dbReference type="EMBL" id="JBJUIK010000001">
    <property type="protein sequence ID" value="KAL3538282.1"/>
    <property type="molecule type" value="Genomic_DNA"/>
</dbReference>
<evidence type="ECO:0000313" key="5">
    <source>
        <dbReference type="EMBL" id="KAL3538282.1"/>
    </source>
</evidence>
<dbReference type="InterPro" id="IPR009071">
    <property type="entry name" value="HMG_box_dom"/>
</dbReference>
<dbReference type="SMART" id="SM00501">
    <property type="entry name" value="BRIGHT"/>
    <property type="match status" value="1"/>
</dbReference>
<dbReference type="SUPFAM" id="SSF46774">
    <property type="entry name" value="ARID-like"/>
    <property type="match status" value="1"/>
</dbReference>
<dbReference type="InterPro" id="IPR001606">
    <property type="entry name" value="ARID_dom"/>
</dbReference>
<dbReference type="PANTHER" id="PTHR46691">
    <property type="entry name" value="HIGH MOBILITY GROUP B PROTEIN 9"/>
    <property type="match status" value="1"/>
</dbReference>
<dbReference type="PROSITE" id="PS51011">
    <property type="entry name" value="ARID"/>
    <property type="match status" value="1"/>
</dbReference>
<dbReference type="Gene3D" id="1.10.150.60">
    <property type="entry name" value="ARID DNA-binding domain"/>
    <property type="match status" value="1"/>
</dbReference>
<dbReference type="Pfam" id="PF01388">
    <property type="entry name" value="ARID"/>
    <property type="match status" value="1"/>
</dbReference>
<keyword evidence="1" id="KW-0539">Nucleus</keyword>
<sequence>MTRKKRNVSAGKRKINECYHDDRSPQKSDHDDDDQKGVSKEAILDNQSSREKSSPDSFYEKLIKLNESSGLSIVFDFRETKVDLHLIYKEVTDRGGSHQVSKDGKWIEVASALSIKNHASFLPRQIQKVYENLLYQYEQIHYYRTPAKVSTLTDLSLGKGDSSQCLLREHKSFDSSSRDGQVEKRKCTADAYHASTGPGTPEKKPILQTFLDEKTIVRDPCAPPKARTSYQLFIKMECDRLRKIHGENSGSLNLRNMAIDRWRHLSQNERLPFIEASRMDKERFNRQMAFYVQHENKKVMKTENLLKGSTSTFINFGPSPPINDEYFVTLEADAGNLFLPDESLVESTIEMLKNAQPNDPIFQMNWDEYCGSPNSPHLKDHREY</sequence>
<dbReference type="InterPro" id="IPR036431">
    <property type="entry name" value="ARID_dom_sf"/>
</dbReference>
<feature type="domain" description="HMG box" evidence="3">
    <location>
        <begin position="223"/>
        <end position="292"/>
    </location>
</feature>
<dbReference type="SMART" id="SM00398">
    <property type="entry name" value="HMG"/>
    <property type="match status" value="1"/>
</dbReference>
<feature type="region of interest" description="Disordered" evidence="2">
    <location>
        <begin position="1"/>
        <end position="56"/>
    </location>
</feature>
<accession>A0ABD3B3Z6</accession>
<dbReference type="PANTHER" id="PTHR46691:SF5">
    <property type="entry name" value="HMG (HIGH MOBILITY GROUP) BOX PROTEIN"/>
    <property type="match status" value="1"/>
</dbReference>